<organism evidence="1 2">
    <name type="scientific">Nocardioides marmoribigeumensis</name>
    <dbReference type="NCBI Taxonomy" id="433649"/>
    <lineage>
        <taxon>Bacteria</taxon>
        <taxon>Bacillati</taxon>
        <taxon>Actinomycetota</taxon>
        <taxon>Actinomycetes</taxon>
        <taxon>Propionibacteriales</taxon>
        <taxon>Nocardioidaceae</taxon>
        <taxon>Nocardioides</taxon>
    </lineage>
</organism>
<accession>A0ABU2BQ01</accession>
<dbReference type="EMBL" id="JAVDYG010000001">
    <property type="protein sequence ID" value="MDR7360706.1"/>
    <property type="molecule type" value="Genomic_DNA"/>
</dbReference>
<name>A0ABU2BQ01_9ACTN</name>
<dbReference type="InterPro" id="IPR046036">
    <property type="entry name" value="DUF5994"/>
</dbReference>
<evidence type="ECO:0000313" key="2">
    <source>
        <dbReference type="Proteomes" id="UP001183648"/>
    </source>
</evidence>
<sequence length="143" mass="15915">MTTSNHMSRPLRLHLAPDPSDGLLDGAWWPYSHDLETELADLVDHFPPEVGRVSRVLFSRPDWQTHPRHIQVGRGMMKTGSFPSDDSHVVLLKLAREQQLKVMVIPPETTPDAAEQLVAEALAPTNRRSAPELIAHARGSMSS</sequence>
<protein>
    <submittedName>
        <fullName evidence="1">Uncharacterized protein</fullName>
    </submittedName>
</protein>
<proteinExistence type="predicted"/>
<reference evidence="1 2" key="1">
    <citation type="submission" date="2023-07" db="EMBL/GenBank/DDBJ databases">
        <title>Sequencing the genomes of 1000 actinobacteria strains.</title>
        <authorList>
            <person name="Klenk H.-P."/>
        </authorList>
    </citation>
    <scope>NUCLEOTIDE SEQUENCE [LARGE SCALE GENOMIC DNA]</scope>
    <source>
        <strain evidence="1 2">DSM 19426</strain>
    </source>
</reference>
<dbReference type="Proteomes" id="UP001183648">
    <property type="component" value="Unassembled WGS sequence"/>
</dbReference>
<dbReference type="Pfam" id="PF19457">
    <property type="entry name" value="DUF5994"/>
    <property type="match status" value="1"/>
</dbReference>
<comment type="caution">
    <text evidence="1">The sequence shown here is derived from an EMBL/GenBank/DDBJ whole genome shotgun (WGS) entry which is preliminary data.</text>
</comment>
<keyword evidence="2" id="KW-1185">Reference proteome</keyword>
<dbReference type="RefSeq" id="WP_310297556.1">
    <property type="nucleotide sequence ID" value="NZ_BAAAPS010000011.1"/>
</dbReference>
<gene>
    <name evidence="1" type="ORF">J2S63_000259</name>
</gene>
<evidence type="ECO:0000313" key="1">
    <source>
        <dbReference type="EMBL" id="MDR7360706.1"/>
    </source>
</evidence>